<dbReference type="PANTHER" id="PTHR31157:SF1">
    <property type="entry name" value="SCP DOMAIN-CONTAINING PROTEIN"/>
    <property type="match status" value="1"/>
</dbReference>
<dbReference type="OrthoDB" id="982527at2"/>
<gene>
    <name evidence="3" type="ORF">EYS08_03155</name>
</gene>
<dbReference type="Pfam" id="PF00188">
    <property type="entry name" value="CAP"/>
    <property type="match status" value="1"/>
</dbReference>
<evidence type="ECO:0000313" key="4">
    <source>
        <dbReference type="Proteomes" id="UP000291819"/>
    </source>
</evidence>
<dbReference type="Proteomes" id="UP000291819">
    <property type="component" value="Unassembled WGS sequence"/>
</dbReference>
<proteinExistence type="predicted"/>
<dbReference type="Gene3D" id="3.40.33.10">
    <property type="entry name" value="CAP"/>
    <property type="match status" value="1"/>
</dbReference>
<accession>A0A4Q9HGE7</accession>
<protein>
    <submittedName>
        <fullName evidence="3">CAP domain-containing protein</fullName>
    </submittedName>
</protein>
<dbReference type="PANTHER" id="PTHR31157">
    <property type="entry name" value="SCP DOMAIN-CONTAINING PROTEIN"/>
    <property type="match status" value="1"/>
</dbReference>
<sequence>MNNHSFLANKRKSIWLAYLFMLMLSAFIFSCKKERTADVEIDIQAELLSRLNQIRKTGCTCGTDIMPPVQKVTWNTALEKTAALHAEDMLNRNYFSHITPEGIPAVQRSREQGYTGTEVGEVIAKNYNSAALVMEAWIASESHCKAMMDSAYNEVGAGKAGTYWVMDLGRKN</sequence>
<evidence type="ECO:0000256" key="1">
    <source>
        <dbReference type="SAM" id="Phobius"/>
    </source>
</evidence>
<dbReference type="InterPro" id="IPR014044">
    <property type="entry name" value="CAP_dom"/>
</dbReference>
<name>A0A4Q9HGE7_9SPHI</name>
<keyword evidence="1" id="KW-0472">Membrane</keyword>
<keyword evidence="1" id="KW-0812">Transmembrane</keyword>
<feature type="domain" description="SCP" evidence="2">
    <location>
        <begin position="49"/>
        <end position="160"/>
    </location>
</feature>
<dbReference type="RefSeq" id="WP_131028404.1">
    <property type="nucleotide sequence ID" value="NZ_SIXF01000002.1"/>
</dbReference>
<keyword evidence="4" id="KW-1185">Reference proteome</keyword>
<keyword evidence="1" id="KW-1133">Transmembrane helix</keyword>
<evidence type="ECO:0000259" key="2">
    <source>
        <dbReference type="Pfam" id="PF00188"/>
    </source>
</evidence>
<dbReference type="EMBL" id="SIXF01000002">
    <property type="protein sequence ID" value="TBO44324.1"/>
    <property type="molecule type" value="Genomic_DNA"/>
</dbReference>
<reference evidence="3 4" key="1">
    <citation type="submission" date="2019-02" db="EMBL/GenBank/DDBJ databases">
        <title>Pedobacter kyonggii whole genome sequence analysis.</title>
        <authorList>
            <person name="Dahal R.H."/>
        </authorList>
    </citation>
    <scope>NUCLEOTIDE SEQUENCE [LARGE SCALE GENOMIC DNA]</scope>
    <source>
        <strain evidence="3 4">K-4-11-1</strain>
    </source>
</reference>
<evidence type="ECO:0000313" key="3">
    <source>
        <dbReference type="EMBL" id="TBO44324.1"/>
    </source>
</evidence>
<dbReference type="SUPFAM" id="SSF55797">
    <property type="entry name" value="PR-1-like"/>
    <property type="match status" value="1"/>
</dbReference>
<dbReference type="CDD" id="cd05379">
    <property type="entry name" value="CAP_bacterial"/>
    <property type="match status" value="1"/>
</dbReference>
<dbReference type="InterPro" id="IPR035940">
    <property type="entry name" value="CAP_sf"/>
</dbReference>
<feature type="transmembrane region" description="Helical" evidence="1">
    <location>
        <begin position="12"/>
        <end position="29"/>
    </location>
</feature>
<organism evidence="3 4">
    <name type="scientific">Pedobacter kyonggii</name>
    <dbReference type="NCBI Taxonomy" id="1926871"/>
    <lineage>
        <taxon>Bacteria</taxon>
        <taxon>Pseudomonadati</taxon>
        <taxon>Bacteroidota</taxon>
        <taxon>Sphingobacteriia</taxon>
        <taxon>Sphingobacteriales</taxon>
        <taxon>Sphingobacteriaceae</taxon>
        <taxon>Pedobacter</taxon>
    </lineage>
</organism>
<comment type="caution">
    <text evidence="3">The sequence shown here is derived from an EMBL/GenBank/DDBJ whole genome shotgun (WGS) entry which is preliminary data.</text>
</comment>
<dbReference type="AlphaFoldDB" id="A0A4Q9HGE7"/>